<protein>
    <submittedName>
        <fullName evidence="2">Uncharacterized protein</fullName>
    </submittedName>
</protein>
<gene>
    <name evidence="2" type="ORF">MM415B03900_0002</name>
</gene>
<keyword evidence="1" id="KW-0812">Transmembrane</keyword>
<dbReference type="EMBL" id="MT143221">
    <property type="protein sequence ID" value="QJA94308.1"/>
    <property type="molecule type" value="Genomic_DNA"/>
</dbReference>
<organism evidence="2">
    <name type="scientific">viral metagenome</name>
    <dbReference type="NCBI Taxonomy" id="1070528"/>
    <lineage>
        <taxon>unclassified sequences</taxon>
        <taxon>metagenomes</taxon>
        <taxon>organismal metagenomes</taxon>
    </lineage>
</organism>
<keyword evidence="1" id="KW-0472">Membrane</keyword>
<reference evidence="2" key="1">
    <citation type="submission" date="2020-03" db="EMBL/GenBank/DDBJ databases">
        <title>The deep terrestrial virosphere.</title>
        <authorList>
            <person name="Holmfeldt K."/>
            <person name="Nilsson E."/>
            <person name="Simone D."/>
            <person name="Lopez-Fernandez M."/>
            <person name="Wu X."/>
            <person name="de Brujin I."/>
            <person name="Lundin D."/>
            <person name="Andersson A."/>
            <person name="Bertilsson S."/>
            <person name="Dopson M."/>
        </authorList>
    </citation>
    <scope>NUCLEOTIDE SEQUENCE</scope>
    <source>
        <strain evidence="2">MM415B03900</strain>
    </source>
</reference>
<name>A0A6M3LN28_9ZZZZ</name>
<sequence>MSAGVISFVFAFGFASLVLSLAMFGREEWFPAVYFMAIGIALLSLARQIYEVLL</sequence>
<keyword evidence="1" id="KW-1133">Transmembrane helix</keyword>
<evidence type="ECO:0000256" key="1">
    <source>
        <dbReference type="SAM" id="Phobius"/>
    </source>
</evidence>
<evidence type="ECO:0000313" key="2">
    <source>
        <dbReference type="EMBL" id="QJA94308.1"/>
    </source>
</evidence>
<dbReference type="AlphaFoldDB" id="A0A6M3LN28"/>
<accession>A0A6M3LN28</accession>
<proteinExistence type="predicted"/>
<feature type="transmembrane region" description="Helical" evidence="1">
    <location>
        <begin position="6"/>
        <end position="25"/>
    </location>
</feature>
<feature type="transmembrane region" description="Helical" evidence="1">
    <location>
        <begin position="32"/>
        <end position="50"/>
    </location>
</feature>